<evidence type="ECO:0000313" key="4">
    <source>
        <dbReference type="EMBL" id="KAB0392402.1"/>
    </source>
</evidence>
<dbReference type="OrthoDB" id="10052040at2759"/>
<dbReference type="InterPro" id="IPR027413">
    <property type="entry name" value="GROEL-like_equatorial_sf"/>
</dbReference>
<evidence type="ECO:0000256" key="2">
    <source>
        <dbReference type="ARBA" id="ARBA00022840"/>
    </source>
</evidence>
<dbReference type="Pfam" id="PF00118">
    <property type="entry name" value="Cpn60_TCP1"/>
    <property type="match status" value="1"/>
</dbReference>
<dbReference type="EMBL" id="SGJD01003879">
    <property type="protein sequence ID" value="KAB0392402.1"/>
    <property type="molecule type" value="Genomic_DNA"/>
</dbReference>
<sequence length="76" mass="8223">MQDLSMTTHWEKRSLTLLRNVTSVTLLVKGPNKYTLTQIKDAIKGGLRAVKNVIDDGCVIPGTGAVQVAMAEALIK</sequence>
<evidence type="ECO:0000256" key="1">
    <source>
        <dbReference type="ARBA" id="ARBA00022741"/>
    </source>
</evidence>
<accession>A0A643BXA5</accession>
<dbReference type="Proteomes" id="UP000437017">
    <property type="component" value="Unassembled WGS sequence"/>
</dbReference>
<proteinExistence type="predicted"/>
<keyword evidence="3" id="KW-0143">Chaperone</keyword>
<dbReference type="Gene3D" id="1.10.560.10">
    <property type="entry name" value="GroEL-like equatorial domain"/>
    <property type="match status" value="1"/>
</dbReference>
<keyword evidence="5" id="KW-1185">Reference proteome</keyword>
<dbReference type="GO" id="GO:0005524">
    <property type="term" value="F:ATP binding"/>
    <property type="evidence" value="ECO:0007669"/>
    <property type="project" value="UniProtKB-KW"/>
</dbReference>
<dbReference type="PANTHER" id="PTHR11353">
    <property type="entry name" value="CHAPERONIN"/>
    <property type="match status" value="1"/>
</dbReference>
<gene>
    <name evidence="4" type="ORF">E2I00_020216</name>
</gene>
<comment type="caution">
    <text evidence="4">The sequence shown here is derived from an EMBL/GenBank/DDBJ whole genome shotgun (WGS) entry which is preliminary data.</text>
</comment>
<dbReference type="GO" id="GO:0140662">
    <property type="term" value="F:ATP-dependent protein folding chaperone"/>
    <property type="evidence" value="ECO:0007669"/>
    <property type="project" value="InterPro"/>
</dbReference>
<keyword evidence="2" id="KW-0067">ATP-binding</keyword>
<dbReference type="GO" id="GO:0005832">
    <property type="term" value="C:chaperonin-containing T-complex"/>
    <property type="evidence" value="ECO:0007669"/>
    <property type="project" value="UniProtKB-ARBA"/>
</dbReference>
<name>A0A643BXA5_BALPH</name>
<dbReference type="FunFam" id="3.30.260.10:FF:000017">
    <property type="entry name" value="T-complex protein 1 subunit zeta"/>
    <property type="match status" value="1"/>
</dbReference>
<dbReference type="InterPro" id="IPR002423">
    <property type="entry name" value="Cpn60/GroEL/TCP-1"/>
</dbReference>
<dbReference type="AlphaFoldDB" id="A0A643BXA5"/>
<dbReference type="SUPFAM" id="SSF54849">
    <property type="entry name" value="GroEL-intermediate domain like"/>
    <property type="match status" value="1"/>
</dbReference>
<keyword evidence="1" id="KW-0547">Nucleotide-binding</keyword>
<protein>
    <submittedName>
        <fullName evidence="4">Uncharacterized protein</fullName>
    </submittedName>
</protein>
<evidence type="ECO:0000256" key="3">
    <source>
        <dbReference type="ARBA" id="ARBA00023186"/>
    </source>
</evidence>
<organism evidence="4 5">
    <name type="scientific">Balaenoptera physalus</name>
    <name type="common">Fin whale</name>
    <name type="synonym">Balaena physalus</name>
    <dbReference type="NCBI Taxonomy" id="9770"/>
    <lineage>
        <taxon>Eukaryota</taxon>
        <taxon>Metazoa</taxon>
        <taxon>Chordata</taxon>
        <taxon>Craniata</taxon>
        <taxon>Vertebrata</taxon>
        <taxon>Euteleostomi</taxon>
        <taxon>Mammalia</taxon>
        <taxon>Eutheria</taxon>
        <taxon>Laurasiatheria</taxon>
        <taxon>Artiodactyla</taxon>
        <taxon>Whippomorpha</taxon>
        <taxon>Cetacea</taxon>
        <taxon>Mysticeti</taxon>
        <taxon>Balaenopteridae</taxon>
        <taxon>Balaenoptera</taxon>
    </lineage>
</organism>
<reference evidence="4 5" key="1">
    <citation type="journal article" date="2019" name="PLoS ONE">
        <title>Genomic analyses reveal an absence of contemporary introgressive admixture between fin whales and blue whales, despite known hybrids.</title>
        <authorList>
            <person name="Westbury M.V."/>
            <person name="Petersen B."/>
            <person name="Lorenzen E.D."/>
        </authorList>
    </citation>
    <scope>NUCLEOTIDE SEQUENCE [LARGE SCALE GENOMIC DNA]</scope>
    <source>
        <strain evidence="4">FinWhale-01</strain>
    </source>
</reference>
<dbReference type="InterPro" id="IPR027410">
    <property type="entry name" value="TCP-1-like_intermed_sf"/>
</dbReference>
<dbReference type="InterPro" id="IPR017998">
    <property type="entry name" value="Chaperone_TCP-1"/>
</dbReference>
<evidence type="ECO:0000313" key="5">
    <source>
        <dbReference type="Proteomes" id="UP000437017"/>
    </source>
</evidence>
<dbReference type="Gene3D" id="3.30.260.10">
    <property type="entry name" value="TCP-1-like chaperonin intermediate domain"/>
    <property type="match status" value="1"/>
</dbReference>